<evidence type="ECO:0000256" key="1">
    <source>
        <dbReference type="SAM" id="Phobius"/>
    </source>
</evidence>
<keyword evidence="3" id="KW-1185">Reference proteome</keyword>
<evidence type="ECO:0000313" key="2">
    <source>
        <dbReference type="EMBL" id="RXK85851.1"/>
    </source>
</evidence>
<reference evidence="2 3" key="1">
    <citation type="submission" date="2019-01" db="EMBL/GenBank/DDBJ databases">
        <title>Filimonas sp. strain TTM-71.</title>
        <authorList>
            <person name="Chen W.-M."/>
        </authorList>
    </citation>
    <scope>NUCLEOTIDE SEQUENCE [LARGE SCALE GENOMIC DNA]</scope>
    <source>
        <strain evidence="2 3">TTM-71</strain>
    </source>
</reference>
<evidence type="ECO:0000313" key="3">
    <source>
        <dbReference type="Proteomes" id="UP000290545"/>
    </source>
</evidence>
<feature type="transmembrane region" description="Helical" evidence="1">
    <location>
        <begin position="21"/>
        <end position="40"/>
    </location>
</feature>
<accession>A0A4Q1D954</accession>
<dbReference type="AlphaFoldDB" id="A0A4Q1D954"/>
<organism evidence="2 3">
    <name type="scientific">Filimonas effusa</name>
    <dbReference type="NCBI Taxonomy" id="2508721"/>
    <lineage>
        <taxon>Bacteria</taxon>
        <taxon>Pseudomonadati</taxon>
        <taxon>Bacteroidota</taxon>
        <taxon>Chitinophagia</taxon>
        <taxon>Chitinophagales</taxon>
        <taxon>Chitinophagaceae</taxon>
        <taxon>Filimonas</taxon>
    </lineage>
</organism>
<dbReference type="RefSeq" id="WP_129001602.1">
    <property type="nucleotide sequence ID" value="NZ_SDHZ01000001.1"/>
</dbReference>
<comment type="caution">
    <text evidence="2">The sequence shown here is derived from an EMBL/GenBank/DDBJ whole genome shotgun (WGS) entry which is preliminary data.</text>
</comment>
<dbReference type="Proteomes" id="UP000290545">
    <property type="component" value="Unassembled WGS sequence"/>
</dbReference>
<keyword evidence="1" id="KW-0472">Membrane</keyword>
<dbReference type="EMBL" id="SDHZ01000001">
    <property type="protein sequence ID" value="RXK85851.1"/>
    <property type="molecule type" value="Genomic_DNA"/>
</dbReference>
<sequence length="159" mass="17611">MPDNSIKYPLSSRPPSWIIRNGNIIVILFLLLSFTVIGGIEIEVNSEIPVTIKSYQITKDSKSFVLQLDIADYPQAVAATAQQAPRHSTGASVIIGSEAYKGIIYLPVKSDGIKLWTFAGKGLLNTDDKQFLFQKGVLKLPGKPCRFFSLISQKIRKKE</sequence>
<keyword evidence="1" id="KW-1133">Transmembrane helix</keyword>
<proteinExistence type="predicted"/>
<protein>
    <submittedName>
        <fullName evidence="2">Uncharacterized protein</fullName>
    </submittedName>
</protein>
<gene>
    <name evidence="2" type="ORF">ESB13_03310</name>
</gene>
<keyword evidence="1" id="KW-0812">Transmembrane</keyword>
<name>A0A4Q1D954_9BACT</name>